<comment type="caution">
    <text evidence="2">The sequence shown here is derived from an EMBL/GenBank/DDBJ whole genome shotgun (WGS) entry which is preliminary data.</text>
</comment>
<evidence type="ECO:0000313" key="2">
    <source>
        <dbReference type="EMBL" id="KAF7835880.1"/>
    </source>
</evidence>
<reference evidence="2" key="1">
    <citation type="submission" date="2020-09" db="EMBL/GenBank/DDBJ databases">
        <title>Genome-Enabled Discovery of Anthraquinone Biosynthesis in Senna tora.</title>
        <authorList>
            <person name="Kang S.-H."/>
            <person name="Pandey R.P."/>
            <person name="Lee C.-M."/>
            <person name="Sim J.-S."/>
            <person name="Jeong J.-T."/>
            <person name="Choi B.-S."/>
            <person name="Jung M."/>
            <person name="Ginzburg D."/>
            <person name="Zhao K."/>
            <person name="Won S.Y."/>
            <person name="Oh T.-J."/>
            <person name="Yu Y."/>
            <person name="Kim N.-H."/>
            <person name="Lee O.R."/>
            <person name="Lee T.-H."/>
            <person name="Bashyal P."/>
            <person name="Kim T.-S."/>
            <person name="Lee W.-H."/>
            <person name="Kawkins C."/>
            <person name="Kim C.-K."/>
            <person name="Kim J.S."/>
            <person name="Ahn B.O."/>
            <person name="Rhee S.Y."/>
            <person name="Sohng J.K."/>
        </authorList>
    </citation>
    <scope>NUCLEOTIDE SEQUENCE</scope>
    <source>
        <tissue evidence="2">Leaf</tissue>
    </source>
</reference>
<dbReference type="Proteomes" id="UP000634136">
    <property type="component" value="Unassembled WGS sequence"/>
</dbReference>
<dbReference type="AlphaFoldDB" id="A0A834WZV9"/>
<keyword evidence="3" id="KW-1185">Reference proteome</keyword>
<proteinExistence type="predicted"/>
<dbReference type="EMBL" id="JAAIUW010000004">
    <property type="protein sequence ID" value="KAF7835880.1"/>
    <property type="molecule type" value="Genomic_DNA"/>
</dbReference>
<accession>A0A834WZV9</accession>
<sequence>MPRKREDRTFARGEEKHTQFSPTSITHCNGDKKLR</sequence>
<protein>
    <submittedName>
        <fullName evidence="2">Uncharacterized protein</fullName>
    </submittedName>
</protein>
<evidence type="ECO:0000256" key="1">
    <source>
        <dbReference type="SAM" id="MobiDB-lite"/>
    </source>
</evidence>
<feature type="compositionally biased region" description="Basic and acidic residues" evidence="1">
    <location>
        <begin position="1"/>
        <end position="18"/>
    </location>
</feature>
<gene>
    <name evidence="2" type="ORF">G2W53_010739</name>
</gene>
<evidence type="ECO:0000313" key="3">
    <source>
        <dbReference type="Proteomes" id="UP000634136"/>
    </source>
</evidence>
<name>A0A834WZV9_9FABA</name>
<feature type="region of interest" description="Disordered" evidence="1">
    <location>
        <begin position="1"/>
        <end position="35"/>
    </location>
</feature>
<organism evidence="2 3">
    <name type="scientific">Senna tora</name>
    <dbReference type="NCBI Taxonomy" id="362788"/>
    <lineage>
        <taxon>Eukaryota</taxon>
        <taxon>Viridiplantae</taxon>
        <taxon>Streptophyta</taxon>
        <taxon>Embryophyta</taxon>
        <taxon>Tracheophyta</taxon>
        <taxon>Spermatophyta</taxon>
        <taxon>Magnoliopsida</taxon>
        <taxon>eudicotyledons</taxon>
        <taxon>Gunneridae</taxon>
        <taxon>Pentapetalae</taxon>
        <taxon>rosids</taxon>
        <taxon>fabids</taxon>
        <taxon>Fabales</taxon>
        <taxon>Fabaceae</taxon>
        <taxon>Caesalpinioideae</taxon>
        <taxon>Cassia clade</taxon>
        <taxon>Senna</taxon>
    </lineage>
</organism>